<dbReference type="PANTHER" id="PTHR30622:SF4">
    <property type="entry name" value="UNDECAPRENYL-DIPHOSPHATASE"/>
    <property type="match status" value="1"/>
</dbReference>
<dbReference type="GO" id="GO:0008360">
    <property type="term" value="P:regulation of cell shape"/>
    <property type="evidence" value="ECO:0007669"/>
    <property type="project" value="UniProtKB-KW"/>
</dbReference>
<evidence type="ECO:0000313" key="19">
    <source>
        <dbReference type="Proteomes" id="UP000053398"/>
    </source>
</evidence>
<keyword evidence="5 17" id="KW-1003">Cell membrane</keyword>
<dbReference type="PANTHER" id="PTHR30622">
    <property type="entry name" value="UNDECAPRENYL-DIPHOSPHATASE"/>
    <property type="match status" value="1"/>
</dbReference>
<feature type="transmembrane region" description="Helical" evidence="17">
    <location>
        <begin position="40"/>
        <end position="59"/>
    </location>
</feature>
<feature type="transmembrane region" description="Helical" evidence="17">
    <location>
        <begin position="232"/>
        <end position="251"/>
    </location>
</feature>
<dbReference type="InterPro" id="IPR003824">
    <property type="entry name" value="UppP"/>
</dbReference>
<evidence type="ECO:0000256" key="13">
    <source>
        <dbReference type="ARBA" id="ARBA00023316"/>
    </source>
</evidence>
<keyword evidence="13 17" id="KW-0961">Cell wall biogenesis/degradation</keyword>
<evidence type="ECO:0000256" key="4">
    <source>
        <dbReference type="ARBA" id="ARBA00021581"/>
    </source>
</evidence>
<dbReference type="Pfam" id="PF02673">
    <property type="entry name" value="BacA"/>
    <property type="match status" value="1"/>
</dbReference>
<comment type="caution">
    <text evidence="18">The sequence shown here is derived from an EMBL/GenBank/DDBJ whole genome shotgun (WGS) entry which is preliminary data.</text>
</comment>
<evidence type="ECO:0000256" key="2">
    <source>
        <dbReference type="ARBA" id="ARBA00010621"/>
    </source>
</evidence>
<dbReference type="GO" id="GO:0005886">
    <property type="term" value="C:plasma membrane"/>
    <property type="evidence" value="ECO:0007669"/>
    <property type="project" value="UniProtKB-SubCell"/>
</dbReference>
<comment type="catalytic activity">
    <reaction evidence="16 17">
        <text>di-trans,octa-cis-undecaprenyl diphosphate + H2O = di-trans,octa-cis-undecaprenyl phosphate + phosphate + H(+)</text>
        <dbReference type="Rhea" id="RHEA:28094"/>
        <dbReference type="ChEBI" id="CHEBI:15377"/>
        <dbReference type="ChEBI" id="CHEBI:15378"/>
        <dbReference type="ChEBI" id="CHEBI:43474"/>
        <dbReference type="ChEBI" id="CHEBI:58405"/>
        <dbReference type="ChEBI" id="CHEBI:60392"/>
        <dbReference type="EC" id="3.6.1.27"/>
    </reaction>
</comment>
<keyword evidence="11 17" id="KW-0472">Membrane</keyword>
<keyword evidence="12 17" id="KW-0046">Antibiotic resistance</keyword>
<dbReference type="Proteomes" id="UP000053398">
    <property type="component" value="Unassembled WGS sequence"/>
</dbReference>
<sequence>MSWFESLVLGLVQGLTEFLPVSSSAHLRLTAAFSGWKDPGAAFTAITQIGTETAVLIYFRKDIGRIISSWFRSLFDKAMRHNHDAQMGWLVIVGSIPIGVLGVTLKDQIEGPFRDLRITATMLIVIGVVIGIADRMAARDETGGRHRAPKQRKTLENLGVKDGLIFGLCQACALIPGVSRSGATISGGLFMGYRREAAARYSFLLAIPAVLASGAFEVKDSLGEGHVDWPPTLFATVIAFASGYAVIAWFMKWISNKSFMPFVWYRIALGVAIIALVGAGVLSPHAAESAG</sequence>
<evidence type="ECO:0000256" key="3">
    <source>
        <dbReference type="ARBA" id="ARBA00012374"/>
    </source>
</evidence>
<protein>
    <recommendedName>
        <fullName evidence="4 17">Undecaprenyl-diphosphatase</fullName>
        <ecNumber evidence="3 17">3.6.1.27</ecNumber>
    </recommendedName>
    <alternativeName>
        <fullName evidence="15 17">Bacitracin resistance protein</fullName>
    </alternativeName>
    <alternativeName>
        <fullName evidence="14 17">Undecaprenyl pyrophosphate phosphatase</fullName>
    </alternativeName>
</protein>
<feature type="transmembrane region" description="Helical" evidence="17">
    <location>
        <begin position="263"/>
        <end position="282"/>
    </location>
</feature>
<evidence type="ECO:0000256" key="12">
    <source>
        <dbReference type="ARBA" id="ARBA00023251"/>
    </source>
</evidence>
<evidence type="ECO:0000256" key="7">
    <source>
        <dbReference type="ARBA" id="ARBA00022801"/>
    </source>
</evidence>
<dbReference type="GO" id="GO:0050380">
    <property type="term" value="F:undecaprenyl-diphosphatase activity"/>
    <property type="evidence" value="ECO:0007669"/>
    <property type="project" value="UniProtKB-UniRule"/>
</dbReference>
<evidence type="ECO:0000256" key="8">
    <source>
        <dbReference type="ARBA" id="ARBA00022960"/>
    </source>
</evidence>
<comment type="subcellular location">
    <subcellularLocation>
        <location evidence="1 17">Cell membrane</location>
        <topology evidence="1 17">Multi-pass membrane protein</topology>
    </subcellularLocation>
</comment>
<dbReference type="EC" id="3.6.1.27" evidence="3 17"/>
<comment type="function">
    <text evidence="17">Catalyzes the dephosphorylation of undecaprenyl diphosphate (UPP). Confers resistance to bacitracin.</text>
</comment>
<evidence type="ECO:0000256" key="14">
    <source>
        <dbReference type="ARBA" id="ARBA00032707"/>
    </source>
</evidence>
<dbReference type="NCBIfam" id="TIGR00753">
    <property type="entry name" value="undec_PP_bacA"/>
    <property type="match status" value="1"/>
</dbReference>
<dbReference type="EMBL" id="LMWP01000038">
    <property type="protein sequence ID" value="KUN19347.1"/>
    <property type="molecule type" value="Genomic_DNA"/>
</dbReference>
<keyword evidence="8 17" id="KW-0133">Cell shape</keyword>
<evidence type="ECO:0000256" key="6">
    <source>
        <dbReference type="ARBA" id="ARBA00022692"/>
    </source>
</evidence>
<gene>
    <name evidence="17" type="primary">uppP</name>
    <name evidence="18" type="ORF">AQJ11_31710</name>
</gene>
<evidence type="ECO:0000256" key="10">
    <source>
        <dbReference type="ARBA" id="ARBA00022989"/>
    </source>
</evidence>
<dbReference type="AlphaFoldDB" id="A0A117QBK6"/>
<dbReference type="RefSeq" id="WP_014671364.1">
    <property type="nucleotide sequence ID" value="NZ_KQ948364.1"/>
</dbReference>
<evidence type="ECO:0000256" key="16">
    <source>
        <dbReference type="ARBA" id="ARBA00047594"/>
    </source>
</evidence>
<keyword evidence="10 17" id="KW-1133">Transmembrane helix</keyword>
<keyword evidence="9 17" id="KW-0573">Peptidoglycan synthesis</keyword>
<dbReference type="GO" id="GO:0071555">
    <property type="term" value="P:cell wall organization"/>
    <property type="evidence" value="ECO:0007669"/>
    <property type="project" value="UniProtKB-KW"/>
</dbReference>
<evidence type="ECO:0000256" key="5">
    <source>
        <dbReference type="ARBA" id="ARBA00022475"/>
    </source>
</evidence>
<organism evidence="18 19">
    <name type="scientific">Streptomyces corchorusii</name>
    <name type="common">Streptomyces chibaensis</name>
    <dbReference type="NCBI Taxonomy" id="1903"/>
    <lineage>
        <taxon>Bacteria</taxon>
        <taxon>Bacillati</taxon>
        <taxon>Actinomycetota</taxon>
        <taxon>Actinomycetes</taxon>
        <taxon>Kitasatosporales</taxon>
        <taxon>Streptomycetaceae</taxon>
        <taxon>Streptomyces</taxon>
    </lineage>
</organism>
<evidence type="ECO:0000256" key="1">
    <source>
        <dbReference type="ARBA" id="ARBA00004651"/>
    </source>
</evidence>
<comment type="miscellaneous">
    <text evidence="17">Bacitracin is thought to be involved in the inhibition of peptidoglycan synthesis by sequestering undecaprenyl diphosphate, thereby reducing the pool of lipid carrier available.</text>
</comment>
<name>A0A117QBK6_STRCK</name>
<feature type="transmembrane region" description="Helical" evidence="17">
    <location>
        <begin position="87"/>
        <end position="105"/>
    </location>
</feature>
<proteinExistence type="inferred from homology"/>
<accession>A0A117QBK6</accession>
<dbReference type="NCBIfam" id="NF001392">
    <property type="entry name" value="PRK00281.2-1"/>
    <property type="match status" value="1"/>
</dbReference>
<feature type="transmembrane region" description="Helical" evidence="17">
    <location>
        <begin position="198"/>
        <end position="216"/>
    </location>
</feature>
<keyword evidence="19" id="KW-1185">Reference proteome</keyword>
<dbReference type="HAMAP" id="MF_01006">
    <property type="entry name" value="Undec_diphosphatase"/>
    <property type="match status" value="1"/>
</dbReference>
<reference evidence="18 19" key="1">
    <citation type="submission" date="2015-10" db="EMBL/GenBank/DDBJ databases">
        <title>Draft genome sequence of Streptomyces corchorusii DSM 40340, type strain for the species Streptomyces corchorusii.</title>
        <authorList>
            <person name="Ruckert C."/>
            <person name="Winkler A."/>
            <person name="Kalinowski J."/>
            <person name="Kampfer P."/>
            <person name="Glaeser S."/>
        </authorList>
    </citation>
    <scope>NUCLEOTIDE SEQUENCE [LARGE SCALE GENOMIC DNA]</scope>
    <source>
        <strain evidence="18 19">DSM 40340</strain>
    </source>
</reference>
<evidence type="ECO:0000313" key="18">
    <source>
        <dbReference type="EMBL" id="KUN19347.1"/>
    </source>
</evidence>
<dbReference type="GO" id="GO:0009252">
    <property type="term" value="P:peptidoglycan biosynthetic process"/>
    <property type="evidence" value="ECO:0007669"/>
    <property type="project" value="UniProtKB-KW"/>
</dbReference>
<keyword evidence="6 17" id="KW-0812">Transmembrane</keyword>
<keyword evidence="7 17" id="KW-0378">Hydrolase</keyword>
<evidence type="ECO:0000256" key="17">
    <source>
        <dbReference type="HAMAP-Rule" id="MF_01006"/>
    </source>
</evidence>
<dbReference type="GO" id="GO:0046677">
    <property type="term" value="P:response to antibiotic"/>
    <property type="evidence" value="ECO:0007669"/>
    <property type="project" value="UniProtKB-UniRule"/>
</dbReference>
<evidence type="ECO:0000256" key="9">
    <source>
        <dbReference type="ARBA" id="ARBA00022984"/>
    </source>
</evidence>
<feature type="transmembrane region" description="Helical" evidence="17">
    <location>
        <begin position="117"/>
        <end position="137"/>
    </location>
</feature>
<evidence type="ECO:0000256" key="11">
    <source>
        <dbReference type="ARBA" id="ARBA00023136"/>
    </source>
</evidence>
<evidence type="ECO:0000256" key="15">
    <source>
        <dbReference type="ARBA" id="ARBA00032932"/>
    </source>
</evidence>
<comment type="similarity">
    <text evidence="2 17">Belongs to the UppP family.</text>
</comment>